<sequence length="206" mass="21742">MQDALNHLGTPELLALAAALGWASGLRLYLVVFLTGLAGWLGWLPLPPGLQVLQHPALLGASGFMLFIEFFADKIPWVDSIWDLINSVIRVPAGAALAAGALGADSATMALMAALLGGTLAATSQAAKTSTRAAANASPEPFSNVGLSLLEDGLVVGALWLATQHPLVFAVLLVMAVLAMWAITWLLFKFFRAAWRRVFPALPKES</sequence>
<dbReference type="Pfam" id="PF13548">
    <property type="entry name" value="DUF4126"/>
    <property type="match status" value="1"/>
</dbReference>
<feature type="transmembrane region" description="Helical" evidence="1">
    <location>
        <begin position="167"/>
        <end position="188"/>
    </location>
</feature>
<gene>
    <name evidence="3" type="ORF">BN948_01171</name>
</gene>
<evidence type="ECO:0000313" key="3">
    <source>
        <dbReference type="EMBL" id="CDN86763.1"/>
    </source>
</evidence>
<reference evidence="4" key="1">
    <citation type="submission" date="2014-11" db="EMBL/GenBank/DDBJ databases">
        <title>Draft genome sequence of Hydrogenophaga intermedia S1.</title>
        <authorList>
            <person name="Gan H.M."/>
            <person name="Chew T.H."/>
            <person name="Stolz A."/>
        </authorList>
    </citation>
    <scope>NUCLEOTIDE SEQUENCE [LARGE SCALE GENOMIC DNA]</scope>
    <source>
        <strain evidence="4">S1</strain>
    </source>
</reference>
<proteinExistence type="predicted"/>
<name>A0A1L1PFI7_HYDIT</name>
<keyword evidence="1" id="KW-1133">Transmembrane helix</keyword>
<feature type="transmembrane region" description="Helical" evidence="1">
    <location>
        <begin position="12"/>
        <end position="41"/>
    </location>
</feature>
<evidence type="ECO:0000256" key="1">
    <source>
        <dbReference type="SAM" id="Phobius"/>
    </source>
</evidence>
<evidence type="ECO:0000313" key="4">
    <source>
        <dbReference type="Proteomes" id="UP000028878"/>
    </source>
</evidence>
<feature type="domain" description="DUF4126" evidence="2">
    <location>
        <begin position="14"/>
        <end position="182"/>
    </location>
</feature>
<dbReference type="EMBL" id="CCAE010000006">
    <property type="protein sequence ID" value="CDN86763.1"/>
    <property type="molecule type" value="Genomic_DNA"/>
</dbReference>
<dbReference type="Proteomes" id="UP000028878">
    <property type="component" value="Unassembled WGS sequence"/>
</dbReference>
<evidence type="ECO:0000259" key="2">
    <source>
        <dbReference type="Pfam" id="PF13548"/>
    </source>
</evidence>
<dbReference type="InterPro" id="IPR025196">
    <property type="entry name" value="DUF4126"/>
</dbReference>
<keyword evidence="1" id="KW-0472">Membrane</keyword>
<protein>
    <submittedName>
        <fullName evidence="3">Putative transmembrane protein</fullName>
    </submittedName>
</protein>
<accession>A0A1L1PFI7</accession>
<organism evidence="3 4">
    <name type="scientific">Hydrogenophaga intermedia</name>
    <dbReference type="NCBI Taxonomy" id="65786"/>
    <lineage>
        <taxon>Bacteria</taxon>
        <taxon>Pseudomonadati</taxon>
        <taxon>Pseudomonadota</taxon>
        <taxon>Betaproteobacteria</taxon>
        <taxon>Burkholderiales</taxon>
        <taxon>Comamonadaceae</taxon>
        <taxon>Hydrogenophaga</taxon>
    </lineage>
</organism>
<dbReference type="AlphaFoldDB" id="A0A1L1PFI7"/>
<feature type="transmembrane region" description="Helical" evidence="1">
    <location>
        <begin position="53"/>
        <end position="72"/>
    </location>
</feature>
<keyword evidence="1 3" id="KW-0812">Transmembrane</keyword>
<feature type="transmembrane region" description="Helical" evidence="1">
    <location>
        <begin position="93"/>
        <end position="116"/>
    </location>
</feature>
<dbReference type="RefSeq" id="WP_009516643.1">
    <property type="nucleotide sequence ID" value="NZ_CCAE010000006.1"/>
</dbReference>
<keyword evidence="4" id="KW-1185">Reference proteome</keyword>